<comment type="subcellular location">
    <subcellularLocation>
        <location evidence="3">Cytoplasm</location>
    </subcellularLocation>
    <subcellularLocation>
        <location evidence="3">Nucleus</location>
    </subcellularLocation>
</comment>
<feature type="compositionally biased region" description="Low complexity" evidence="4">
    <location>
        <begin position="95"/>
        <end position="125"/>
    </location>
</feature>
<dbReference type="GO" id="GO:0005737">
    <property type="term" value="C:cytoplasm"/>
    <property type="evidence" value="ECO:0007669"/>
    <property type="project" value="UniProtKB-SubCell"/>
</dbReference>
<gene>
    <name evidence="5" type="ORF">Rhopal_000637-T1</name>
</gene>
<keyword evidence="2 3" id="KW-0539">Nucleus</keyword>
<keyword evidence="3" id="KW-0653">Protein transport</keyword>
<organism evidence="5 6">
    <name type="scientific">Rhodotorula paludigena</name>
    <dbReference type="NCBI Taxonomy" id="86838"/>
    <lineage>
        <taxon>Eukaryota</taxon>
        <taxon>Fungi</taxon>
        <taxon>Dikarya</taxon>
        <taxon>Basidiomycota</taxon>
        <taxon>Pucciniomycotina</taxon>
        <taxon>Microbotryomycetes</taxon>
        <taxon>Sporidiobolales</taxon>
        <taxon>Sporidiobolaceae</taxon>
        <taxon>Rhodotorula</taxon>
    </lineage>
</organism>
<evidence type="ECO:0000313" key="6">
    <source>
        <dbReference type="Proteomes" id="UP001342314"/>
    </source>
</evidence>
<protein>
    <recommendedName>
        <fullName evidence="3">Tethering factor for nuclear proteasome STS1</fullName>
    </recommendedName>
</protein>
<evidence type="ECO:0000256" key="1">
    <source>
        <dbReference type="ARBA" id="ARBA00006199"/>
    </source>
</evidence>
<evidence type="ECO:0000256" key="2">
    <source>
        <dbReference type="ARBA" id="ARBA00023242"/>
    </source>
</evidence>
<keyword evidence="6" id="KW-1185">Reference proteome</keyword>
<dbReference type="InterPro" id="IPR013868">
    <property type="entry name" value="Cut8/Sts1_fam"/>
</dbReference>
<comment type="similarity">
    <text evidence="1 3">Belongs to the cut8/STS1 family.</text>
</comment>
<dbReference type="GO" id="GO:0070628">
    <property type="term" value="F:proteasome binding"/>
    <property type="evidence" value="ECO:0007669"/>
    <property type="project" value="TreeGrafter"/>
</dbReference>
<dbReference type="InterPro" id="IPR038422">
    <property type="entry name" value="Cut8/Sts1_sf"/>
</dbReference>
<reference evidence="5 6" key="1">
    <citation type="submission" date="2021-12" db="EMBL/GenBank/DDBJ databases">
        <title>High titer production of polyol ester of fatty acids by Rhodotorula paludigena BS15 towards product separation-free biomass refinery.</title>
        <authorList>
            <person name="Mano J."/>
            <person name="Ono H."/>
            <person name="Tanaka T."/>
            <person name="Naito K."/>
            <person name="Sushida H."/>
            <person name="Ike M."/>
            <person name="Tokuyasu K."/>
            <person name="Kitaoka M."/>
        </authorList>
    </citation>
    <scope>NUCLEOTIDE SEQUENCE [LARGE SCALE GENOMIC DNA]</scope>
    <source>
        <strain evidence="5 6">BS15</strain>
    </source>
</reference>
<dbReference type="GO" id="GO:0071630">
    <property type="term" value="P:nuclear protein quality control by the ubiquitin-proteasome system"/>
    <property type="evidence" value="ECO:0007669"/>
    <property type="project" value="UniProtKB-UniRule"/>
</dbReference>
<evidence type="ECO:0000256" key="3">
    <source>
        <dbReference type="RuleBase" id="RU368013"/>
    </source>
</evidence>
<comment type="caution">
    <text evidence="5">The sequence shown here is derived from an EMBL/GenBank/DDBJ whole genome shotgun (WGS) entry which is preliminary data.</text>
</comment>
<dbReference type="Pfam" id="PF08559">
    <property type="entry name" value="Cut8"/>
    <property type="match status" value="1"/>
</dbReference>
<dbReference type="PANTHER" id="PTHR28032">
    <property type="entry name" value="FI02826P"/>
    <property type="match status" value="1"/>
</dbReference>
<dbReference type="GO" id="GO:0031965">
    <property type="term" value="C:nuclear membrane"/>
    <property type="evidence" value="ECO:0007669"/>
    <property type="project" value="TreeGrafter"/>
</dbReference>
<dbReference type="Proteomes" id="UP001342314">
    <property type="component" value="Unassembled WGS sequence"/>
</dbReference>
<feature type="region of interest" description="Disordered" evidence="4">
    <location>
        <begin position="79"/>
        <end position="185"/>
    </location>
</feature>
<feature type="compositionally biased region" description="Low complexity" evidence="4">
    <location>
        <begin position="171"/>
        <end position="184"/>
    </location>
</feature>
<feature type="region of interest" description="Disordered" evidence="4">
    <location>
        <begin position="1"/>
        <end position="36"/>
    </location>
</feature>
<comment type="function">
    <text evidence="3">Involved in ubiquitin-mediated protein degradation. Regulatory factor in the ubiquitin/proteasome pathway that controls the turnover of proteasome substrates. Targets proteasomes to the nucleus and facilitates the degradation of nuclear proteins.</text>
</comment>
<dbReference type="GO" id="GO:0015031">
    <property type="term" value="P:protein transport"/>
    <property type="evidence" value="ECO:0007669"/>
    <property type="project" value="UniProtKB-UniRule"/>
</dbReference>
<dbReference type="AlphaFoldDB" id="A0AAV5GF47"/>
<dbReference type="PANTHER" id="PTHR28032:SF1">
    <property type="entry name" value="FI02826P"/>
    <property type="match status" value="1"/>
</dbReference>
<evidence type="ECO:0000256" key="4">
    <source>
        <dbReference type="SAM" id="MobiDB-lite"/>
    </source>
</evidence>
<keyword evidence="3" id="KW-0813">Transport</keyword>
<evidence type="ECO:0000313" key="5">
    <source>
        <dbReference type="EMBL" id="GJN87682.1"/>
    </source>
</evidence>
<feature type="compositionally biased region" description="Low complexity" evidence="4">
    <location>
        <begin position="23"/>
        <end position="36"/>
    </location>
</feature>
<accession>A0AAV5GF47</accession>
<keyword evidence="3" id="KW-0963">Cytoplasm</keyword>
<sequence>MQYTHGSYQQPVQTLPSSPFSQPHLLASPSHAPSSPVPSFAHGVAFGSIPGSQPGVLGWGVGMSAANGGGFGFGARAASGGAGGGGAGAARSQTPSSVGWGSASTSAAAQQARPASPSPSAAQPNSRRRRRSASPGMSSDDDEGGASARGAGEPRAIRPMQSFGAKRARRAPSGPDAAGAAAPSGLGGGAAVVGDLGKALASLDKPALLNVFSRLLTTNPQLAPTIAALLPTPSLATILDTLSSLERAVVTATPTGAFLRDEYIWSRVRVPLEEFVSESRRFLGLFVPAQAPTGVMSEDNLAHPSTAFQFLDALTHALVRLEATLPSSASQPTSTSTNPLAAHLVPLTLNAWHLFLTRLADAVNAQGKVLPTSLVRTWFDKVAHVCAPPPSSVFGAASAGAGARPDAAQVRRAMEGVRDRMRREIGWLVGIRPENPAGGAGMEGVEEEEL</sequence>
<dbReference type="Gene3D" id="1.20.58.1590">
    <property type="entry name" value="Tethering factor for nuclear proteasome Cut8/Sts1"/>
    <property type="match status" value="1"/>
</dbReference>
<proteinExistence type="inferred from homology"/>
<name>A0AAV5GF47_9BASI</name>
<dbReference type="EMBL" id="BQKY01000002">
    <property type="protein sequence ID" value="GJN87682.1"/>
    <property type="molecule type" value="Genomic_DNA"/>
</dbReference>
<comment type="subunit">
    <text evidence="3">Binds the proteasome.</text>
</comment>
<feature type="compositionally biased region" description="Polar residues" evidence="4">
    <location>
        <begin position="1"/>
        <end position="21"/>
    </location>
</feature>
<dbReference type="GO" id="GO:0031144">
    <property type="term" value="P:proteasome localization"/>
    <property type="evidence" value="ECO:0007669"/>
    <property type="project" value="UniProtKB-UniRule"/>
</dbReference>